<dbReference type="SUPFAM" id="SSF103256">
    <property type="entry name" value="Hypothetical protein TM0160"/>
    <property type="match status" value="1"/>
</dbReference>
<proteinExistence type="predicted"/>
<dbReference type="AlphaFoldDB" id="A0A3B0RVF6"/>
<dbReference type="GO" id="GO:0004518">
    <property type="term" value="F:nuclease activity"/>
    <property type="evidence" value="ECO:0007669"/>
    <property type="project" value="InterPro"/>
</dbReference>
<evidence type="ECO:0000313" key="2">
    <source>
        <dbReference type="EMBL" id="VAV97784.1"/>
    </source>
</evidence>
<evidence type="ECO:0000259" key="1">
    <source>
        <dbReference type="PROSITE" id="PS51658"/>
    </source>
</evidence>
<dbReference type="Pfam" id="PF02577">
    <property type="entry name" value="BFN_dom"/>
    <property type="match status" value="1"/>
</dbReference>
<gene>
    <name evidence="2" type="ORF">MNBD_ACTINO01-1829</name>
</gene>
<dbReference type="PROSITE" id="PS51658">
    <property type="entry name" value="BFN"/>
    <property type="match status" value="1"/>
</dbReference>
<protein>
    <recommendedName>
        <fullName evidence="1">BFN domain-containing protein</fullName>
    </recommendedName>
</protein>
<dbReference type="InterPro" id="IPR003729">
    <property type="entry name" value="Bi_nuclease_dom"/>
</dbReference>
<reference evidence="2" key="1">
    <citation type="submission" date="2018-06" db="EMBL/GenBank/DDBJ databases">
        <authorList>
            <person name="Zhirakovskaya E."/>
        </authorList>
    </citation>
    <scope>NUCLEOTIDE SEQUENCE</scope>
</reference>
<dbReference type="PANTHER" id="PTHR15160:SF1">
    <property type="entry name" value="VON HIPPEL-LINDAU DISEASE TUMOR SUPPRESSOR"/>
    <property type="match status" value="1"/>
</dbReference>
<accession>A0A3B0RVF6</accession>
<feature type="domain" description="BFN" evidence="1">
    <location>
        <begin position="1"/>
        <end position="129"/>
    </location>
</feature>
<sequence length="166" mass="18366">MDLVGIRIELPTNTPILLLREHGGERYLPIWINTPEATAIALAHDGIKPERPLTHDLLTTLIEELGATVDEVVVTELRGGTFYADLRLSVGDDVHTISSRPSDAVAIAVRTDAPLFASRELLDEAGVHIRDQEDEDEIERFREFLDRVDPGDFESGDFEHGPGTDS</sequence>
<dbReference type="Gene3D" id="3.10.690.10">
    <property type="entry name" value="Bifunctional nuclease domain"/>
    <property type="match status" value="1"/>
</dbReference>
<dbReference type="PANTHER" id="PTHR15160">
    <property type="entry name" value="VON HIPPEL-LINDAU PROTEIN"/>
    <property type="match status" value="1"/>
</dbReference>
<dbReference type="InterPro" id="IPR036104">
    <property type="entry name" value="BFN_sf"/>
</dbReference>
<dbReference type="EMBL" id="UOEI01000218">
    <property type="protein sequence ID" value="VAV97784.1"/>
    <property type="molecule type" value="Genomic_DNA"/>
</dbReference>
<name>A0A3B0RVF6_9ZZZZ</name>
<organism evidence="2">
    <name type="scientific">hydrothermal vent metagenome</name>
    <dbReference type="NCBI Taxonomy" id="652676"/>
    <lineage>
        <taxon>unclassified sequences</taxon>
        <taxon>metagenomes</taxon>
        <taxon>ecological metagenomes</taxon>
    </lineage>
</organism>